<dbReference type="InterPro" id="IPR002347">
    <property type="entry name" value="SDR_fam"/>
</dbReference>
<dbReference type="OrthoDB" id="2136131at2759"/>
<keyword evidence="1" id="KW-0521">NADP</keyword>
<dbReference type="GO" id="GO:0008670">
    <property type="term" value="F:2,4-dienoyl-CoA reductase (NADPH) activity"/>
    <property type="evidence" value="ECO:0007669"/>
    <property type="project" value="InterPro"/>
</dbReference>
<dbReference type="Pfam" id="PF13561">
    <property type="entry name" value="adh_short_C2"/>
    <property type="match status" value="1"/>
</dbReference>
<evidence type="ECO:0000313" key="6">
    <source>
        <dbReference type="EMBL" id="SCU96419.1"/>
    </source>
</evidence>
<dbReference type="AlphaFoldDB" id="A0A1G4JZ01"/>
<dbReference type="PANTHER" id="PTHR43296:SF2">
    <property type="entry name" value="PEROXISOMAL 2,4-DIENOYL-COA REDUCTASE [(3E)-ENOYL-COA-PRODUCING]"/>
    <property type="match status" value="1"/>
</dbReference>
<evidence type="ECO:0000256" key="5">
    <source>
        <dbReference type="ARBA" id="ARBA00048340"/>
    </source>
</evidence>
<organism evidence="6 7">
    <name type="scientific">Lachancea meyersii CBS 8951</name>
    <dbReference type="NCBI Taxonomy" id="1266667"/>
    <lineage>
        <taxon>Eukaryota</taxon>
        <taxon>Fungi</taxon>
        <taxon>Dikarya</taxon>
        <taxon>Ascomycota</taxon>
        <taxon>Saccharomycotina</taxon>
        <taxon>Saccharomycetes</taxon>
        <taxon>Saccharomycetales</taxon>
        <taxon>Saccharomycetaceae</taxon>
        <taxon>Lachancea</taxon>
    </lineage>
</organism>
<evidence type="ECO:0000256" key="4">
    <source>
        <dbReference type="ARBA" id="ARBA00048009"/>
    </source>
</evidence>
<dbReference type="PANTHER" id="PTHR43296">
    <property type="entry name" value="PEROXISOMAL 2,4-DIENOYL-COA REDUCTASE"/>
    <property type="match status" value="1"/>
</dbReference>
<dbReference type="CDD" id="cd05369">
    <property type="entry name" value="TER_DECR_SDR_a"/>
    <property type="match status" value="1"/>
</dbReference>
<evidence type="ECO:0000313" key="7">
    <source>
        <dbReference type="Proteomes" id="UP000191144"/>
    </source>
</evidence>
<gene>
    <name evidence="6" type="ORF">LAME_0F16182G</name>
</gene>
<dbReference type="PRINTS" id="PR00081">
    <property type="entry name" value="GDHRDH"/>
</dbReference>
<dbReference type="EMBL" id="LT598477">
    <property type="protein sequence ID" value="SCU96419.1"/>
    <property type="molecule type" value="Genomic_DNA"/>
</dbReference>
<dbReference type="Gene3D" id="3.40.50.720">
    <property type="entry name" value="NAD(P)-binding Rossmann-like Domain"/>
    <property type="match status" value="1"/>
</dbReference>
<dbReference type="EC" id="1.3.1.124" evidence="3"/>
<evidence type="ECO:0000256" key="1">
    <source>
        <dbReference type="ARBA" id="ARBA00022857"/>
    </source>
</evidence>
<protein>
    <recommendedName>
        <fullName evidence="3">2,4-dienoyl-CoA reductase [(3E)-enoyl-CoA-producing]</fullName>
        <ecNumber evidence="3">1.3.1.124</ecNumber>
    </recommendedName>
</protein>
<sequence length="290" mass="30813">MPNTLDNSFITNGPWKTGIFEGKVAFVTGGAGTICRVQTEALLLLGCKAAIVGRNKEKTELAAKEMSGLIQDPDSVLPISEVDVREFAQLERAVALTVEKFGRIDFVIAGAAGNFIAPFERLSPNAFKSVVSIDLLGSFNTAKACLPQLKQNKGSILFVSATFHYYGVPFQSHVGAAKAGIDALSNALAVELGVSGIRSNCIAPGAIDGTEGIARLSGTVSKDQMCSKIPLQRLGSTKDVANTTVFLFSDAAMYVTGTVHIVDGGMWHLGTHFGREMYPQNLLSEENAKL</sequence>
<dbReference type="GO" id="GO:0009062">
    <property type="term" value="P:fatty acid catabolic process"/>
    <property type="evidence" value="ECO:0007669"/>
    <property type="project" value="InterPro"/>
</dbReference>
<accession>A0A1G4JZ01</accession>
<proteinExistence type="predicted"/>
<dbReference type="GO" id="GO:0005777">
    <property type="term" value="C:peroxisome"/>
    <property type="evidence" value="ECO:0007669"/>
    <property type="project" value="TreeGrafter"/>
</dbReference>
<dbReference type="InterPro" id="IPR036291">
    <property type="entry name" value="NAD(P)-bd_dom_sf"/>
</dbReference>
<comment type="catalytic activity">
    <reaction evidence="5">
        <text>a (2E,4Z)-dienoyl-CoA + NADPH + H(+) = a 4,5-saturated-(3E)-enoyl-CoA + NADP(+)</text>
        <dbReference type="Rhea" id="RHEA:61892"/>
        <dbReference type="ChEBI" id="CHEBI:15378"/>
        <dbReference type="ChEBI" id="CHEBI:57783"/>
        <dbReference type="ChEBI" id="CHEBI:58349"/>
        <dbReference type="ChEBI" id="CHEBI:85099"/>
        <dbReference type="ChEBI" id="CHEBI:85493"/>
        <dbReference type="EC" id="1.3.1.124"/>
    </reaction>
</comment>
<reference evidence="7" key="1">
    <citation type="submission" date="2016-03" db="EMBL/GenBank/DDBJ databases">
        <authorList>
            <person name="Devillers Hugo."/>
        </authorList>
    </citation>
    <scope>NUCLEOTIDE SEQUENCE [LARGE SCALE GENOMIC DNA]</scope>
</reference>
<keyword evidence="2" id="KW-0560">Oxidoreductase</keyword>
<evidence type="ECO:0000256" key="2">
    <source>
        <dbReference type="ARBA" id="ARBA00023002"/>
    </source>
</evidence>
<dbReference type="InterPro" id="IPR045017">
    <property type="entry name" value="DECR2-like"/>
</dbReference>
<name>A0A1G4JZ01_9SACH</name>
<comment type="catalytic activity">
    <reaction evidence="4">
        <text>a (2E,4E)-dienoyl-CoA + NADPH + H(+) = a 4,5-saturated-(3E)-enoyl-CoA + NADP(+)</text>
        <dbReference type="Rhea" id="RHEA:45912"/>
        <dbReference type="ChEBI" id="CHEBI:15378"/>
        <dbReference type="ChEBI" id="CHEBI:57783"/>
        <dbReference type="ChEBI" id="CHEBI:58349"/>
        <dbReference type="ChEBI" id="CHEBI:85101"/>
        <dbReference type="ChEBI" id="CHEBI:85493"/>
        <dbReference type="EC" id="1.3.1.124"/>
    </reaction>
</comment>
<evidence type="ECO:0000256" key="3">
    <source>
        <dbReference type="ARBA" id="ARBA00026117"/>
    </source>
</evidence>
<dbReference type="Proteomes" id="UP000191144">
    <property type="component" value="Chromosome F"/>
</dbReference>
<keyword evidence="7" id="KW-1185">Reference proteome</keyword>
<dbReference type="SUPFAM" id="SSF51735">
    <property type="entry name" value="NAD(P)-binding Rossmann-fold domains"/>
    <property type="match status" value="1"/>
</dbReference>